<gene>
    <name evidence="1" type="ORF">KLLA0_A10505g</name>
</gene>
<protein>
    <submittedName>
        <fullName evidence="1">KLLA0A10505p</fullName>
    </submittedName>
</protein>
<evidence type="ECO:0000313" key="1">
    <source>
        <dbReference type="EMBL" id="CAH03048.1"/>
    </source>
</evidence>
<dbReference type="Proteomes" id="UP000000598">
    <property type="component" value="Chromosome A"/>
</dbReference>
<name>Q6CX79_KLULA</name>
<organism evidence="1 2">
    <name type="scientific">Kluyveromyces lactis (strain ATCC 8585 / CBS 2359 / DSM 70799 / NBRC 1267 / NRRL Y-1140 / WM37)</name>
    <name type="common">Yeast</name>
    <name type="synonym">Candida sphaerica</name>
    <dbReference type="NCBI Taxonomy" id="284590"/>
    <lineage>
        <taxon>Eukaryota</taxon>
        <taxon>Fungi</taxon>
        <taxon>Dikarya</taxon>
        <taxon>Ascomycota</taxon>
        <taxon>Saccharomycotina</taxon>
        <taxon>Saccharomycetes</taxon>
        <taxon>Saccharomycetales</taxon>
        <taxon>Saccharomycetaceae</taxon>
        <taxon>Kluyveromyces</taxon>
    </lineage>
</organism>
<dbReference type="GeneID" id="2896671"/>
<dbReference type="RefSeq" id="XP_451460.1">
    <property type="nucleotide sequence ID" value="XM_451460.1"/>
</dbReference>
<reference evidence="1 2" key="1">
    <citation type="journal article" date="2004" name="Nature">
        <title>Genome evolution in yeasts.</title>
        <authorList>
            <consortium name="Genolevures"/>
            <person name="Dujon B."/>
            <person name="Sherman D."/>
            <person name="Fischer G."/>
            <person name="Durrens P."/>
            <person name="Casaregola S."/>
            <person name="Lafontaine I."/>
            <person name="de Montigny J."/>
            <person name="Marck C."/>
            <person name="Neuveglise C."/>
            <person name="Talla E."/>
            <person name="Goffard N."/>
            <person name="Frangeul L."/>
            <person name="Aigle M."/>
            <person name="Anthouard V."/>
            <person name="Babour A."/>
            <person name="Barbe V."/>
            <person name="Barnay S."/>
            <person name="Blanchin S."/>
            <person name="Beckerich J.M."/>
            <person name="Beyne E."/>
            <person name="Bleykasten C."/>
            <person name="Boisrame A."/>
            <person name="Boyer J."/>
            <person name="Cattolico L."/>
            <person name="Confanioleri F."/>
            <person name="de Daruvar A."/>
            <person name="Despons L."/>
            <person name="Fabre E."/>
            <person name="Fairhead C."/>
            <person name="Ferry-Dumazet H."/>
            <person name="Groppi A."/>
            <person name="Hantraye F."/>
            <person name="Hennequin C."/>
            <person name="Jauniaux N."/>
            <person name="Joyet P."/>
            <person name="Kachouri R."/>
            <person name="Kerrest A."/>
            <person name="Koszul R."/>
            <person name="Lemaire M."/>
            <person name="Lesur I."/>
            <person name="Ma L."/>
            <person name="Muller H."/>
            <person name="Nicaud J.M."/>
            <person name="Nikolski M."/>
            <person name="Oztas S."/>
            <person name="Ozier-Kalogeropoulos O."/>
            <person name="Pellenz S."/>
            <person name="Potier S."/>
            <person name="Richard G.F."/>
            <person name="Straub M.L."/>
            <person name="Suleau A."/>
            <person name="Swennene D."/>
            <person name="Tekaia F."/>
            <person name="Wesolowski-Louvel M."/>
            <person name="Westhof E."/>
            <person name="Wirth B."/>
            <person name="Zeniou-Meyer M."/>
            <person name="Zivanovic I."/>
            <person name="Bolotin-Fukuhara M."/>
            <person name="Thierry A."/>
            <person name="Bouchier C."/>
            <person name="Caudron B."/>
            <person name="Scarpelli C."/>
            <person name="Gaillardin C."/>
            <person name="Weissenbach J."/>
            <person name="Wincker P."/>
            <person name="Souciet J.L."/>
        </authorList>
    </citation>
    <scope>NUCLEOTIDE SEQUENCE [LARGE SCALE GENOMIC DNA]</scope>
    <source>
        <strain evidence="2">ATCC 8585 / CBS 2359 / DSM 70799 / NBRC 1267 / NRRL Y-1140 / WM37</strain>
    </source>
</reference>
<dbReference type="EMBL" id="CR382121">
    <property type="protein sequence ID" value="CAH03048.1"/>
    <property type="molecule type" value="Genomic_DNA"/>
</dbReference>
<dbReference type="InParanoid" id="Q6CX79"/>
<keyword evidence="2" id="KW-1185">Reference proteome</keyword>
<sequence length="136" mass="14568">MYLVSYCTYEPNVFFMLKSGKLGIWMGAGWPWRPWRPIGRNPWAGFPGESPGNGFGKDSLWAGSLVGQGIGGPTAPELGSILPFLGTPSRAKLGSFRPVSSHLLCPPTLSPLSPTLPTCSTPANQLFQNTAEAPYT</sequence>
<dbReference type="PaxDb" id="284590-Q6CX79"/>
<proteinExistence type="predicted"/>
<accession>Q6CX79</accession>
<dbReference type="AlphaFoldDB" id="Q6CX79"/>
<dbReference type="HOGENOM" id="CLU_1875748_0_0_1"/>
<dbReference type="KEGG" id="kla:KLLA0_A10505g"/>
<evidence type="ECO:0000313" key="2">
    <source>
        <dbReference type="Proteomes" id="UP000000598"/>
    </source>
</evidence>